<dbReference type="InterPro" id="IPR050741">
    <property type="entry name" value="Acyl-CoA_dehydrogenase"/>
</dbReference>
<dbReference type="GO" id="GO:0016712">
    <property type="term" value="F:oxidoreductase activity, acting on paired donors, with incorporation or reduction of molecular oxygen, reduced flavin or flavoprotein as one donor, and incorporation of one atom of oxygen"/>
    <property type="evidence" value="ECO:0007669"/>
    <property type="project" value="TreeGrafter"/>
</dbReference>
<evidence type="ECO:0000256" key="3">
    <source>
        <dbReference type="ARBA" id="ARBA00023002"/>
    </source>
</evidence>
<reference evidence="7" key="2">
    <citation type="submission" date="2020-02" db="EMBL/GenBank/DDBJ databases">
        <authorList>
            <person name="Matsumoto Y."/>
            <person name="Kinjo T."/>
            <person name="Motooka D."/>
            <person name="Nabeya D."/>
            <person name="Jung N."/>
            <person name="Uechi K."/>
            <person name="Horii T."/>
            <person name="Iida T."/>
            <person name="Fujita J."/>
            <person name="Nakamura S."/>
        </authorList>
    </citation>
    <scope>NUCLEOTIDE SEQUENCE</scope>
    <source>
        <strain evidence="7">JCM 13573</strain>
    </source>
</reference>
<protein>
    <submittedName>
        <fullName evidence="7 8">Acyl-CoA dehydrogenase</fullName>
    </submittedName>
</protein>
<dbReference type="InterPro" id="IPR046373">
    <property type="entry name" value="Acyl-CoA_Oxase/DH_mid-dom_sf"/>
</dbReference>
<dbReference type="GO" id="GO:0050660">
    <property type="term" value="F:flavin adenine dinucleotide binding"/>
    <property type="evidence" value="ECO:0007669"/>
    <property type="project" value="InterPro"/>
</dbReference>
<evidence type="ECO:0000313" key="10">
    <source>
        <dbReference type="Proteomes" id="UP000663583"/>
    </source>
</evidence>
<dbReference type="InterPro" id="IPR013786">
    <property type="entry name" value="AcylCoA_DH/ox_N"/>
</dbReference>
<dbReference type="InterPro" id="IPR009100">
    <property type="entry name" value="AcylCoA_DH/oxidase_NM_dom_sf"/>
</dbReference>
<dbReference type="Proteomes" id="UP000465306">
    <property type="component" value="Unassembled WGS sequence"/>
</dbReference>
<dbReference type="Pfam" id="PF02771">
    <property type="entry name" value="Acyl-CoA_dh_N"/>
    <property type="match status" value="1"/>
</dbReference>
<organism evidence="8 10">
    <name type="scientific">Mycobacterium kubicae</name>
    <dbReference type="NCBI Taxonomy" id="120959"/>
    <lineage>
        <taxon>Bacteria</taxon>
        <taxon>Bacillati</taxon>
        <taxon>Actinomycetota</taxon>
        <taxon>Actinomycetes</taxon>
        <taxon>Mycobacteriales</taxon>
        <taxon>Mycobacteriaceae</taxon>
        <taxon>Mycobacterium</taxon>
        <taxon>Mycobacterium simiae complex</taxon>
    </lineage>
</organism>
<name>A0AAX1J6H0_9MYCO</name>
<reference evidence="7 9" key="1">
    <citation type="journal article" date="2019" name="Emerg. Microbes Infect.">
        <title>Comprehensive subspecies identification of 175 nontuberculous mycobacteria species based on 7547 genomic profiles.</title>
        <authorList>
            <person name="Matsumoto Y."/>
            <person name="Kinjo T."/>
            <person name="Motooka D."/>
            <person name="Nabeya D."/>
            <person name="Jung N."/>
            <person name="Uechi K."/>
            <person name="Horii T."/>
            <person name="Iida T."/>
            <person name="Fujita J."/>
            <person name="Nakamura S."/>
        </authorList>
    </citation>
    <scope>NUCLEOTIDE SEQUENCE [LARGE SCALE GENOMIC DNA]</scope>
    <source>
        <strain evidence="7 9">JCM 13573</strain>
    </source>
</reference>
<evidence type="ECO:0000256" key="2">
    <source>
        <dbReference type="ARBA" id="ARBA00022827"/>
    </source>
</evidence>
<feature type="domain" description="Acyl-CoA dehydrogenase/oxidase N-terminal" evidence="5">
    <location>
        <begin position="29"/>
        <end position="108"/>
    </location>
</feature>
<dbReference type="InterPro" id="IPR013107">
    <property type="entry name" value="Acyl-CoA_DH_C"/>
</dbReference>
<evidence type="ECO:0000313" key="9">
    <source>
        <dbReference type="Proteomes" id="UP000465306"/>
    </source>
</evidence>
<evidence type="ECO:0000313" key="8">
    <source>
        <dbReference type="EMBL" id="QPI36038.1"/>
    </source>
</evidence>
<dbReference type="SUPFAM" id="SSF47203">
    <property type="entry name" value="Acyl-CoA dehydrogenase C-terminal domain-like"/>
    <property type="match status" value="1"/>
</dbReference>
<keyword evidence="3" id="KW-0560">Oxidoreductase</keyword>
<feature type="domain" description="Acyl-CoA dehydrogenase C-terminal" evidence="6">
    <location>
        <begin position="247"/>
        <end position="375"/>
    </location>
</feature>
<dbReference type="GO" id="GO:0033539">
    <property type="term" value="P:fatty acid beta-oxidation using acyl-CoA dehydrogenase"/>
    <property type="evidence" value="ECO:0007669"/>
    <property type="project" value="TreeGrafter"/>
</dbReference>
<dbReference type="GO" id="GO:0003995">
    <property type="term" value="F:acyl-CoA dehydrogenase activity"/>
    <property type="evidence" value="ECO:0007669"/>
    <property type="project" value="TreeGrafter"/>
</dbReference>
<dbReference type="KEGG" id="mku:I2456_15785"/>
<dbReference type="InterPro" id="IPR036250">
    <property type="entry name" value="AcylCo_DH-like_C"/>
</dbReference>
<sequence length="398" mass="42482">MTTLHDRTCPTIDADLVARARELVPLLAFNAARADRERRIPNENLTELRDAGLLRMMTPRRCGGHEASFETKITVVSELARGCAATSWVLALLTGGAWFVGMMNEQAQQDVWENGPDTTVAVAVPPSGTAEIVDGGYRVSGRWPYCSGVEHSDWVLLGARLEGPDGQPAPIVTLVPRDQVDIEDTWHVTGMRGTGSNTVVATGVTVPSHRTISLGAVEAGHVDTPFVDEAPYHVPLTLGALSDLTGPQLGLARAALDLVIDNAARRGVSATTYSRQTEAPTVQVAVARAASSIDTAQALVLTAAQEMDRAGRTRVRPALLDRARMHTKLTRGIAEARDAIRGLMSVAGSSAFAEANPLQRIWRDSEIASSHAVSNPAISAEVYGRLLLGVDEPMVIPL</sequence>
<dbReference type="Gene3D" id="1.20.140.10">
    <property type="entry name" value="Butyryl-CoA Dehydrogenase, subunit A, domain 3"/>
    <property type="match status" value="1"/>
</dbReference>
<dbReference type="Proteomes" id="UP000663583">
    <property type="component" value="Chromosome"/>
</dbReference>
<dbReference type="Gene3D" id="2.40.110.10">
    <property type="entry name" value="Butyryl-CoA Dehydrogenase, subunit A, domain 2"/>
    <property type="match status" value="1"/>
</dbReference>
<evidence type="ECO:0000259" key="6">
    <source>
        <dbReference type="Pfam" id="PF08028"/>
    </source>
</evidence>
<proteinExistence type="inferred from homology"/>
<dbReference type="RefSeq" id="WP_085074538.1">
    <property type="nucleotide sequence ID" value="NZ_BLKU01000005.1"/>
</dbReference>
<accession>A0AAX1J6H0</accession>
<evidence type="ECO:0000313" key="7">
    <source>
        <dbReference type="EMBL" id="GFG68124.1"/>
    </source>
</evidence>
<dbReference type="SUPFAM" id="SSF56645">
    <property type="entry name" value="Acyl-CoA dehydrogenase NM domain-like"/>
    <property type="match status" value="1"/>
</dbReference>
<keyword evidence="1" id="KW-0285">Flavoprotein</keyword>
<evidence type="ECO:0000256" key="4">
    <source>
        <dbReference type="ARBA" id="ARBA00049661"/>
    </source>
</evidence>
<dbReference type="PANTHER" id="PTHR48083">
    <property type="entry name" value="MEDIUM-CHAIN SPECIFIC ACYL-COA DEHYDROGENASE, MITOCHONDRIAL-RELATED"/>
    <property type="match status" value="1"/>
</dbReference>
<evidence type="ECO:0000256" key="1">
    <source>
        <dbReference type="ARBA" id="ARBA00022630"/>
    </source>
</evidence>
<dbReference type="InterPro" id="IPR037069">
    <property type="entry name" value="AcylCoA_DH/ox_N_sf"/>
</dbReference>
<dbReference type="PIRSF" id="PIRSF016578">
    <property type="entry name" value="HsaA"/>
    <property type="match status" value="1"/>
</dbReference>
<dbReference type="GO" id="GO:0005737">
    <property type="term" value="C:cytoplasm"/>
    <property type="evidence" value="ECO:0007669"/>
    <property type="project" value="TreeGrafter"/>
</dbReference>
<dbReference type="AlphaFoldDB" id="A0AAX1J6H0"/>
<dbReference type="EMBL" id="BLKU01000005">
    <property type="protein sequence ID" value="GFG68124.1"/>
    <property type="molecule type" value="Genomic_DNA"/>
</dbReference>
<dbReference type="Gene3D" id="1.10.540.10">
    <property type="entry name" value="Acyl-CoA dehydrogenase/oxidase, N-terminal domain"/>
    <property type="match status" value="1"/>
</dbReference>
<keyword evidence="9" id="KW-1185">Reference proteome</keyword>
<evidence type="ECO:0000259" key="5">
    <source>
        <dbReference type="Pfam" id="PF02771"/>
    </source>
</evidence>
<reference evidence="8" key="3">
    <citation type="submission" date="2020-11" db="EMBL/GenBank/DDBJ databases">
        <title>Intraspecies plasmid and genomic variation of Mycobacterium kubicae revealed by the complete genome sequences of two clinical isolates.</title>
        <authorList>
            <person name="Hendrix J.R."/>
            <person name="Epperson L.E."/>
            <person name="Honda J.R."/>
            <person name="Strong M."/>
        </authorList>
    </citation>
    <scope>NUCLEOTIDE SEQUENCE</scope>
    <source>
        <strain evidence="8">JCM 13573</strain>
    </source>
</reference>
<keyword evidence="2" id="KW-0274">FAD</keyword>
<comment type="similarity">
    <text evidence="4">Belongs to the HpaH/HsaA monooxygenase family.</text>
</comment>
<dbReference type="EMBL" id="CP065047">
    <property type="protein sequence ID" value="QPI36038.1"/>
    <property type="molecule type" value="Genomic_DNA"/>
</dbReference>
<dbReference type="PANTHER" id="PTHR48083:SF19">
    <property type="entry name" value="FLAVIN-DEPENDENT MONOOXYGENASE, OXYGENASE SUBUNIT HSAA"/>
    <property type="match status" value="1"/>
</dbReference>
<gene>
    <name evidence="8" type="ORF">I2456_15785</name>
    <name evidence="7" type="ORF">MKUB_56140</name>
</gene>
<dbReference type="Pfam" id="PF08028">
    <property type="entry name" value="Acyl-CoA_dh_2"/>
    <property type="match status" value="1"/>
</dbReference>